<protein>
    <submittedName>
        <fullName evidence="1">Ovule protein</fullName>
    </submittedName>
</protein>
<reference evidence="1" key="1">
    <citation type="submission" date="2017-02" db="UniProtKB">
        <authorList>
            <consortium name="WormBaseParasite"/>
        </authorList>
    </citation>
    <scope>IDENTIFICATION</scope>
</reference>
<organism evidence="1">
    <name type="scientific">Taenia asiatica</name>
    <name type="common">Asian tapeworm</name>
    <dbReference type="NCBI Taxonomy" id="60517"/>
    <lineage>
        <taxon>Eukaryota</taxon>
        <taxon>Metazoa</taxon>
        <taxon>Spiralia</taxon>
        <taxon>Lophotrochozoa</taxon>
        <taxon>Platyhelminthes</taxon>
        <taxon>Cestoda</taxon>
        <taxon>Eucestoda</taxon>
        <taxon>Cyclophyllidea</taxon>
        <taxon>Taeniidae</taxon>
        <taxon>Taenia</taxon>
    </lineage>
</organism>
<dbReference type="WBParaSite" id="TASK_0000325401-mRNA-1">
    <property type="protein sequence ID" value="TASK_0000325401-mRNA-1"/>
    <property type="gene ID" value="TASK_0000325401"/>
</dbReference>
<dbReference type="AlphaFoldDB" id="A0A0R3W0Q3"/>
<proteinExistence type="predicted"/>
<name>A0A0R3W0Q3_TAEAS</name>
<accession>A0A0R3W0Q3</accession>
<evidence type="ECO:0000313" key="1">
    <source>
        <dbReference type="WBParaSite" id="TASK_0000325401-mRNA-1"/>
    </source>
</evidence>
<sequence length="54" mass="6223">LSPCHAAITHDIVFLSHRCYLRSLISRYAHTFSHCCFFARGLVPSFTQLLRLCL</sequence>